<dbReference type="InParanoid" id="W4KN39"/>
<feature type="compositionally biased region" description="Acidic residues" evidence="1">
    <location>
        <begin position="95"/>
        <end position="121"/>
    </location>
</feature>
<name>W4KN39_HETIT</name>
<reference evidence="2 3" key="1">
    <citation type="journal article" date="2012" name="New Phytol.">
        <title>Insight into trade-off between wood decay and parasitism from the genome of a fungal forest pathogen.</title>
        <authorList>
            <person name="Olson A."/>
            <person name="Aerts A."/>
            <person name="Asiegbu F."/>
            <person name="Belbahri L."/>
            <person name="Bouzid O."/>
            <person name="Broberg A."/>
            <person name="Canback B."/>
            <person name="Coutinho P.M."/>
            <person name="Cullen D."/>
            <person name="Dalman K."/>
            <person name="Deflorio G."/>
            <person name="van Diepen L.T."/>
            <person name="Dunand C."/>
            <person name="Duplessis S."/>
            <person name="Durling M."/>
            <person name="Gonthier P."/>
            <person name="Grimwood J."/>
            <person name="Fossdal C.G."/>
            <person name="Hansson D."/>
            <person name="Henrissat B."/>
            <person name="Hietala A."/>
            <person name="Himmelstrand K."/>
            <person name="Hoffmeister D."/>
            <person name="Hogberg N."/>
            <person name="James T.Y."/>
            <person name="Karlsson M."/>
            <person name="Kohler A."/>
            <person name="Kues U."/>
            <person name="Lee Y.H."/>
            <person name="Lin Y.C."/>
            <person name="Lind M."/>
            <person name="Lindquist E."/>
            <person name="Lombard V."/>
            <person name="Lucas S."/>
            <person name="Lunden K."/>
            <person name="Morin E."/>
            <person name="Murat C."/>
            <person name="Park J."/>
            <person name="Raffaello T."/>
            <person name="Rouze P."/>
            <person name="Salamov A."/>
            <person name="Schmutz J."/>
            <person name="Solheim H."/>
            <person name="Stahlberg J."/>
            <person name="Velez H."/>
            <person name="de Vries R.P."/>
            <person name="Wiebenga A."/>
            <person name="Woodward S."/>
            <person name="Yakovlev I."/>
            <person name="Garbelotto M."/>
            <person name="Martin F."/>
            <person name="Grigoriev I.V."/>
            <person name="Stenlid J."/>
        </authorList>
    </citation>
    <scope>NUCLEOTIDE SEQUENCE [LARGE SCALE GENOMIC DNA]</scope>
    <source>
        <strain evidence="2 3">TC 32-1</strain>
    </source>
</reference>
<dbReference type="HOGENOM" id="CLU_049938_0_0_1"/>
<dbReference type="GeneID" id="20675777"/>
<feature type="compositionally biased region" description="Basic residues" evidence="1">
    <location>
        <begin position="145"/>
        <end position="159"/>
    </location>
</feature>
<proteinExistence type="predicted"/>
<evidence type="ECO:0000256" key="1">
    <source>
        <dbReference type="SAM" id="MobiDB-lite"/>
    </source>
</evidence>
<keyword evidence="3" id="KW-1185">Reference proteome</keyword>
<dbReference type="Proteomes" id="UP000030671">
    <property type="component" value="Unassembled WGS sequence"/>
</dbReference>
<organism evidence="2 3">
    <name type="scientific">Heterobasidion irregulare (strain TC 32-1)</name>
    <dbReference type="NCBI Taxonomy" id="747525"/>
    <lineage>
        <taxon>Eukaryota</taxon>
        <taxon>Fungi</taxon>
        <taxon>Dikarya</taxon>
        <taxon>Basidiomycota</taxon>
        <taxon>Agaricomycotina</taxon>
        <taxon>Agaricomycetes</taxon>
        <taxon>Russulales</taxon>
        <taxon>Bondarzewiaceae</taxon>
        <taxon>Heterobasidion</taxon>
        <taxon>Heterobasidion annosum species complex</taxon>
    </lineage>
</organism>
<dbReference type="AlphaFoldDB" id="W4KN39"/>
<dbReference type="STRING" id="747525.W4KN39"/>
<protein>
    <submittedName>
        <fullName evidence="2">Uncharacterized protein</fullName>
    </submittedName>
</protein>
<feature type="region of interest" description="Disordered" evidence="1">
    <location>
        <begin position="1"/>
        <end position="200"/>
    </location>
</feature>
<dbReference type="OrthoDB" id="3229208at2759"/>
<sequence length="466" mass="49103">MFRASPWISYDPASGDPRTEDLTTTAIAHNHSESDMDEDVDMDAPHISTLREEDSPPPQSSPSHTGKFRVNLVVNEPKPGTKFITFNGETGEEARESDEADEEEDVEEEEEDQLIDDDEEGISSTVVTPGPSAPGPSTRGAAPTKRGKGRGGGTKRKGRTGALNPAPLMTTFEVSPPASHAVRTSPSRDVADPVDGEGSSHATILALKKAVPKGTTAAQRAPRKSGPKYSQLYYLSTPVHDELSEGYTGTAPSSPTRHEAHTPEVESITAPALLGVPQVDEFNLDTVALPRYPLPSKPFYVQPPPKIGNGYAPVIPLDRSGKKVRHWRTANREIRGIAGGRWFARSWVGEKDSELASAAAAATAANQQAAAAAAVETERLAGGSGSLTLPKLPTLSLSAPPAGRVGNKARAGKVETVASSATSRSVSAVPDVASVSVSPGIRAATRKKSQLSIAVSEVDKDIELVL</sequence>
<gene>
    <name evidence="2" type="ORF">HETIRDRAFT_447441</name>
</gene>
<dbReference type="eggNOG" id="ENOG502SN2M">
    <property type="taxonomic scope" value="Eukaryota"/>
</dbReference>
<evidence type="ECO:0000313" key="2">
    <source>
        <dbReference type="EMBL" id="ETW86775.1"/>
    </source>
</evidence>
<accession>W4KN39</accession>
<dbReference type="KEGG" id="hir:HETIRDRAFT_447441"/>
<dbReference type="EMBL" id="KI925454">
    <property type="protein sequence ID" value="ETW86775.1"/>
    <property type="molecule type" value="Genomic_DNA"/>
</dbReference>
<dbReference type="RefSeq" id="XP_009540761.1">
    <property type="nucleotide sequence ID" value="XM_009542466.1"/>
</dbReference>
<evidence type="ECO:0000313" key="3">
    <source>
        <dbReference type="Proteomes" id="UP000030671"/>
    </source>
</evidence>